<dbReference type="RefSeq" id="WP_185275296.1">
    <property type="nucleotide sequence ID" value="NZ_CP043641.1"/>
</dbReference>
<keyword evidence="3" id="KW-0804">Transcription</keyword>
<evidence type="ECO:0000256" key="3">
    <source>
        <dbReference type="ARBA" id="ARBA00023163"/>
    </source>
</evidence>
<dbReference type="GO" id="GO:0003700">
    <property type="term" value="F:DNA-binding transcription factor activity"/>
    <property type="evidence" value="ECO:0007669"/>
    <property type="project" value="TreeGrafter"/>
</dbReference>
<dbReference type="PROSITE" id="PS50977">
    <property type="entry name" value="HTH_TETR_2"/>
    <property type="match status" value="1"/>
</dbReference>
<dbReference type="InterPro" id="IPR001647">
    <property type="entry name" value="HTH_TetR"/>
</dbReference>
<organism evidence="6 7">
    <name type="scientific">Leifsonia shinshuensis</name>
    <dbReference type="NCBI Taxonomy" id="150026"/>
    <lineage>
        <taxon>Bacteria</taxon>
        <taxon>Bacillati</taxon>
        <taxon>Actinomycetota</taxon>
        <taxon>Actinomycetes</taxon>
        <taxon>Micrococcales</taxon>
        <taxon>Microbacteriaceae</taxon>
        <taxon>Leifsonia</taxon>
    </lineage>
</organism>
<dbReference type="PANTHER" id="PTHR30055:SF234">
    <property type="entry name" value="HTH-TYPE TRANSCRIPTIONAL REGULATOR BETI"/>
    <property type="match status" value="1"/>
</dbReference>
<feature type="DNA-binding region" description="H-T-H motif" evidence="4">
    <location>
        <begin position="42"/>
        <end position="61"/>
    </location>
</feature>
<keyword evidence="2 4" id="KW-0238">DNA-binding</keyword>
<evidence type="ECO:0000256" key="2">
    <source>
        <dbReference type="ARBA" id="ARBA00023125"/>
    </source>
</evidence>
<evidence type="ECO:0000259" key="5">
    <source>
        <dbReference type="PROSITE" id="PS50977"/>
    </source>
</evidence>
<evidence type="ECO:0000313" key="6">
    <source>
        <dbReference type="EMBL" id="QNE35830.1"/>
    </source>
</evidence>
<protein>
    <submittedName>
        <fullName evidence="6">Helix-turn-helix transcriptional regulator</fullName>
    </submittedName>
</protein>
<accession>A0A7G6YBG5</accession>
<dbReference type="KEGG" id="lse:F1C12_12295"/>
<dbReference type="AlphaFoldDB" id="A0A7G6YBG5"/>
<proteinExistence type="predicted"/>
<dbReference type="SUPFAM" id="SSF46689">
    <property type="entry name" value="Homeodomain-like"/>
    <property type="match status" value="1"/>
</dbReference>
<dbReference type="Pfam" id="PF00440">
    <property type="entry name" value="TetR_N"/>
    <property type="match status" value="1"/>
</dbReference>
<name>A0A7G6YBG5_9MICO</name>
<dbReference type="GO" id="GO:0000976">
    <property type="term" value="F:transcription cis-regulatory region binding"/>
    <property type="evidence" value="ECO:0007669"/>
    <property type="project" value="TreeGrafter"/>
</dbReference>
<dbReference type="PANTHER" id="PTHR30055">
    <property type="entry name" value="HTH-TYPE TRANSCRIPTIONAL REGULATOR RUTR"/>
    <property type="match status" value="1"/>
</dbReference>
<reference evidence="7" key="1">
    <citation type="submission" date="2019-09" db="EMBL/GenBank/DDBJ databases">
        <title>Antimicrobial potential of Antarctic Bacteria.</title>
        <authorList>
            <person name="Benaud N."/>
            <person name="Edwards R.J."/>
            <person name="Ferrari B.C."/>
        </authorList>
    </citation>
    <scope>NUCLEOTIDE SEQUENCE [LARGE SCALE GENOMIC DNA]</scope>
    <source>
        <strain evidence="7">INR9</strain>
    </source>
</reference>
<dbReference type="EMBL" id="CP043641">
    <property type="protein sequence ID" value="QNE35830.1"/>
    <property type="molecule type" value="Genomic_DNA"/>
</dbReference>
<dbReference type="Gene3D" id="1.10.357.10">
    <property type="entry name" value="Tetracycline Repressor, domain 2"/>
    <property type="match status" value="1"/>
</dbReference>
<evidence type="ECO:0000256" key="1">
    <source>
        <dbReference type="ARBA" id="ARBA00023015"/>
    </source>
</evidence>
<dbReference type="InterPro" id="IPR050109">
    <property type="entry name" value="HTH-type_TetR-like_transc_reg"/>
</dbReference>
<dbReference type="InterPro" id="IPR009057">
    <property type="entry name" value="Homeodomain-like_sf"/>
</dbReference>
<sequence>MKSEPVRPYRMVARAESAAATAERIMDAYAELFTQRPSDQIGLDQVAALAGVTVQTVLRRFGSKEKLFAATTKREAGRVRDDRFTVTPGDVAGAVANLIDHYEEMGDLVMRMLGEEERVPAIKEITDNGRRLHRDWCEKVFAPFLPPAGSDTGDRRRAQFVAICDVYTWKLLRRDSALSRRRTEAAIVEMLAPFTKEPL</sequence>
<evidence type="ECO:0000313" key="7">
    <source>
        <dbReference type="Proteomes" id="UP000515511"/>
    </source>
</evidence>
<keyword evidence="1" id="KW-0805">Transcription regulation</keyword>
<dbReference type="Proteomes" id="UP000515511">
    <property type="component" value="Chromosome"/>
</dbReference>
<evidence type="ECO:0000256" key="4">
    <source>
        <dbReference type="PROSITE-ProRule" id="PRU00335"/>
    </source>
</evidence>
<gene>
    <name evidence="6" type="ORF">F1C12_12295</name>
</gene>
<feature type="domain" description="HTH tetR-type" evidence="5">
    <location>
        <begin position="19"/>
        <end position="79"/>
    </location>
</feature>